<reference evidence="4 6" key="2">
    <citation type="submission" date="2020-08" db="EMBL/GenBank/DDBJ databases">
        <title>Genomic Encyclopedia of Type Strains, Phase IV (KMG-V): Genome sequencing to study the core and pangenomes of soil and plant-associated prokaryotes.</title>
        <authorList>
            <person name="Whitman W."/>
        </authorList>
    </citation>
    <scope>NUCLEOTIDE SEQUENCE [LARGE SCALE GENOMIC DNA]</scope>
    <source>
        <strain evidence="4 6">SEMIA 4013</strain>
    </source>
</reference>
<gene>
    <name evidence="4" type="ORF">GGD69_005856</name>
    <name evidence="3" type="ORF">OI25_8265</name>
</gene>
<dbReference type="AlphaFoldDB" id="A0AAW3V219"/>
<accession>A0AAW3V219</accession>
<keyword evidence="3" id="KW-0614">Plasmid</keyword>
<dbReference type="EMBL" id="JACIIK010000011">
    <property type="protein sequence ID" value="MBB6204962.1"/>
    <property type="molecule type" value="Genomic_DNA"/>
</dbReference>
<feature type="transmembrane region" description="Helical" evidence="2">
    <location>
        <begin position="32"/>
        <end position="51"/>
    </location>
</feature>
<dbReference type="EMBL" id="CP010024">
    <property type="protein sequence ID" value="AJZ56065.1"/>
    <property type="molecule type" value="Genomic_DNA"/>
</dbReference>
<geneLocation type="plasmid" evidence="3 5">
    <name>pBIL</name>
</geneLocation>
<evidence type="ECO:0000256" key="2">
    <source>
        <dbReference type="SAM" id="Phobius"/>
    </source>
</evidence>
<evidence type="ECO:0000256" key="1">
    <source>
        <dbReference type="SAM" id="MobiDB-lite"/>
    </source>
</evidence>
<protein>
    <recommendedName>
        <fullName evidence="7">DUF2933 domain-containing protein</fullName>
    </recommendedName>
</protein>
<reference evidence="3 5" key="1">
    <citation type="journal article" date="2015" name="Genome Announc.">
        <title>Complete genome sequences for 59 burkholderia isolates, both pathogenic and near neighbor.</title>
        <authorList>
            <person name="Johnson S.L."/>
            <person name="Bishop-Lilly K.A."/>
            <person name="Ladner J.T."/>
            <person name="Daligault H.E."/>
            <person name="Davenport K.W."/>
            <person name="Jaissle J."/>
            <person name="Frey K.G."/>
            <person name="Koroleva G.I."/>
            <person name="Bruce D.C."/>
            <person name="Coyne S.R."/>
            <person name="Broomall S.M."/>
            <person name="Li P.E."/>
            <person name="Teshima H."/>
            <person name="Gibbons H.S."/>
            <person name="Palacios G.F."/>
            <person name="Rosenzweig C.N."/>
            <person name="Redden C.L."/>
            <person name="Xu Y."/>
            <person name="Minogue T.D."/>
            <person name="Chain P.S."/>
        </authorList>
    </citation>
    <scope>NUCLEOTIDE SEQUENCE [LARGE SCALE GENOMIC DNA]</scope>
    <source>
        <strain evidence="3 5">ATCC BAA-463</strain>
        <plasmid evidence="3 5">pBIL</plasmid>
    </source>
</reference>
<evidence type="ECO:0000313" key="6">
    <source>
        <dbReference type="Proteomes" id="UP000518681"/>
    </source>
</evidence>
<keyword evidence="2" id="KW-1133">Transmembrane helix</keyword>
<evidence type="ECO:0000313" key="5">
    <source>
        <dbReference type="Proteomes" id="UP000032614"/>
    </source>
</evidence>
<dbReference type="GeneID" id="66513452"/>
<keyword evidence="2" id="KW-0472">Membrane</keyword>
<dbReference type="InterPro" id="IPR021682">
    <property type="entry name" value="DUF2933"/>
</dbReference>
<dbReference type="KEGG" id="bfn:OI25_8265"/>
<dbReference type="Proteomes" id="UP000518681">
    <property type="component" value="Unassembled WGS sequence"/>
</dbReference>
<dbReference type="Proteomes" id="UP000032614">
    <property type="component" value="Plasmid pBIL"/>
</dbReference>
<dbReference type="RefSeq" id="WP_042275157.1">
    <property type="nucleotide sequence ID" value="NZ_CADFGE010000013.1"/>
</dbReference>
<proteinExistence type="predicted"/>
<dbReference type="Pfam" id="PF11666">
    <property type="entry name" value="DUF2933"/>
    <property type="match status" value="1"/>
</dbReference>
<evidence type="ECO:0008006" key="7">
    <source>
        <dbReference type="Google" id="ProtNLM"/>
    </source>
</evidence>
<sequence length="84" mass="8727">MKCTKAVLATSVGLAALAVAYGAFPAFRSLLIRLEPALLFLVCPLSMLLVMNDMGSRQEHRDESGAGAARAATGGQRIVPAAVL</sequence>
<name>A0AAW3V219_9BURK</name>
<feature type="compositionally biased region" description="Low complexity" evidence="1">
    <location>
        <begin position="65"/>
        <end position="75"/>
    </location>
</feature>
<evidence type="ECO:0000313" key="3">
    <source>
        <dbReference type="EMBL" id="AJZ56065.1"/>
    </source>
</evidence>
<evidence type="ECO:0000313" key="4">
    <source>
        <dbReference type="EMBL" id="MBB6204962.1"/>
    </source>
</evidence>
<organism evidence="4 6">
    <name type="scientific">Paraburkholderia fungorum</name>
    <dbReference type="NCBI Taxonomy" id="134537"/>
    <lineage>
        <taxon>Bacteria</taxon>
        <taxon>Pseudomonadati</taxon>
        <taxon>Pseudomonadota</taxon>
        <taxon>Betaproteobacteria</taxon>
        <taxon>Burkholderiales</taxon>
        <taxon>Burkholderiaceae</taxon>
        <taxon>Paraburkholderia</taxon>
    </lineage>
</organism>
<feature type="region of interest" description="Disordered" evidence="1">
    <location>
        <begin position="59"/>
        <end position="84"/>
    </location>
</feature>
<keyword evidence="2" id="KW-0812">Transmembrane</keyword>